<dbReference type="Gene3D" id="3.30.420.10">
    <property type="entry name" value="Ribonuclease H-like superfamily/Ribonuclease H"/>
    <property type="match status" value="1"/>
</dbReference>
<sequence length="290" mass="34178">MEFLEDYDFGLYYHVGEANVVVDALSRKAQDLVASLKMQKENMMETICDYDLLVTTGDNGICLYNLKIQPTLKEKVIEIEQDDRLSTLVRNKIAARGELEKWKLHNDGGLRYLGRIYIPKIPELRNEIPYKAHYFAYIIHTFNTKMYHDLCRQYWWRAEWKLDHITMDFVAGLPRSSKGRDSVWVIVDRLTKSTHFLVVKITDTTETLGNLSWEDHLPLAEFTYNNSYQASIWMAPHEVIPSVKVLWRRGNTEEMIWELESEMRTKYLELFNNLGGEGRRWKLGEEEKEA</sequence>
<dbReference type="Proteomes" id="UP000327085">
    <property type="component" value="Chromosome 6"/>
</dbReference>
<dbReference type="InterPro" id="IPR012337">
    <property type="entry name" value="RNaseH-like_sf"/>
</dbReference>
<dbReference type="InterPro" id="IPR036397">
    <property type="entry name" value="RNaseH_sf"/>
</dbReference>
<organism evidence="1 2">
    <name type="scientific">Prunus dulcis</name>
    <name type="common">Almond</name>
    <name type="synonym">Amygdalus dulcis</name>
    <dbReference type="NCBI Taxonomy" id="3755"/>
    <lineage>
        <taxon>Eukaryota</taxon>
        <taxon>Viridiplantae</taxon>
        <taxon>Streptophyta</taxon>
        <taxon>Embryophyta</taxon>
        <taxon>Tracheophyta</taxon>
        <taxon>Spermatophyta</taxon>
        <taxon>Magnoliopsida</taxon>
        <taxon>eudicotyledons</taxon>
        <taxon>Gunneridae</taxon>
        <taxon>Pentapetalae</taxon>
        <taxon>rosids</taxon>
        <taxon>fabids</taxon>
        <taxon>Rosales</taxon>
        <taxon>Rosaceae</taxon>
        <taxon>Amygdaloideae</taxon>
        <taxon>Amygdaleae</taxon>
        <taxon>Prunus</taxon>
    </lineage>
</organism>
<dbReference type="InParanoid" id="A0A5E4GFZ2"/>
<dbReference type="Gramene" id="VVA38775">
    <property type="protein sequence ID" value="VVA38775"/>
    <property type="gene ID" value="Prudul26B004907"/>
</dbReference>
<dbReference type="GO" id="GO:0003676">
    <property type="term" value="F:nucleic acid binding"/>
    <property type="evidence" value="ECO:0007669"/>
    <property type="project" value="InterPro"/>
</dbReference>
<evidence type="ECO:0000313" key="2">
    <source>
        <dbReference type="Proteomes" id="UP000327085"/>
    </source>
</evidence>
<dbReference type="SUPFAM" id="SSF53098">
    <property type="entry name" value="Ribonuclease H-like"/>
    <property type="match status" value="1"/>
</dbReference>
<protein>
    <submittedName>
        <fullName evidence="1">PREDICTED: retrotransposon</fullName>
    </submittedName>
</protein>
<proteinExistence type="predicted"/>
<accession>A0A5E4GFZ2</accession>
<gene>
    <name evidence="1" type="ORF">ALMOND_2B004907</name>
</gene>
<dbReference type="EMBL" id="CABIKO010000687">
    <property type="protein sequence ID" value="VVA38775.1"/>
    <property type="molecule type" value="Genomic_DNA"/>
</dbReference>
<dbReference type="PANTHER" id="PTHR45835">
    <property type="entry name" value="YALI0A06105P"/>
    <property type="match status" value="1"/>
</dbReference>
<dbReference type="OMA" id="METICDY"/>
<name>A0A5E4GFZ2_PRUDU</name>
<dbReference type="AlphaFoldDB" id="A0A5E4GFZ2"/>
<reference evidence="2" key="1">
    <citation type="journal article" date="2020" name="Plant J.">
        <title>Transposons played a major role in the diversification between the closely related almond and peach genomes: results from the almond genome sequence.</title>
        <authorList>
            <person name="Alioto T."/>
            <person name="Alexiou K.G."/>
            <person name="Bardil A."/>
            <person name="Barteri F."/>
            <person name="Castanera R."/>
            <person name="Cruz F."/>
            <person name="Dhingra A."/>
            <person name="Duval H."/>
            <person name="Fernandez I Marti A."/>
            <person name="Frias L."/>
            <person name="Galan B."/>
            <person name="Garcia J.L."/>
            <person name="Howad W."/>
            <person name="Gomez-Garrido J."/>
            <person name="Gut M."/>
            <person name="Julca I."/>
            <person name="Morata J."/>
            <person name="Puigdomenech P."/>
            <person name="Ribeca P."/>
            <person name="Rubio Cabetas M.J."/>
            <person name="Vlasova A."/>
            <person name="Wirthensohn M."/>
            <person name="Garcia-Mas J."/>
            <person name="Gabaldon T."/>
            <person name="Casacuberta J.M."/>
            <person name="Arus P."/>
        </authorList>
    </citation>
    <scope>NUCLEOTIDE SEQUENCE [LARGE SCALE GENOMIC DNA]</scope>
    <source>
        <strain evidence="2">cv. Texas</strain>
    </source>
</reference>
<evidence type="ECO:0000313" key="1">
    <source>
        <dbReference type="EMBL" id="VVA38775.1"/>
    </source>
</evidence>
<dbReference type="PANTHER" id="PTHR45835:SF99">
    <property type="entry name" value="CHROMO DOMAIN-CONTAINING PROTEIN-RELATED"/>
    <property type="match status" value="1"/>
</dbReference>